<dbReference type="InterPro" id="IPR011973">
    <property type="entry name" value="PaaD"/>
</dbReference>
<dbReference type="PANTHER" id="PTHR42856:SF1">
    <property type="entry name" value="ACYL-COENZYME A THIOESTERASE PAAI"/>
    <property type="match status" value="1"/>
</dbReference>
<dbReference type="Gene3D" id="3.10.129.10">
    <property type="entry name" value="Hotdog Thioesterase"/>
    <property type="match status" value="1"/>
</dbReference>
<evidence type="ECO:0000313" key="4">
    <source>
        <dbReference type="EMBL" id="RAG81210.1"/>
    </source>
</evidence>
<evidence type="ECO:0000313" key="5">
    <source>
        <dbReference type="Proteomes" id="UP000248889"/>
    </source>
</evidence>
<dbReference type="NCBIfam" id="TIGR02286">
    <property type="entry name" value="PaaD"/>
    <property type="match status" value="1"/>
</dbReference>
<dbReference type="InterPro" id="IPR029069">
    <property type="entry name" value="HotDog_dom_sf"/>
</dbReference>
<dbReference type="Pfam" id="PF03061">
    <property type="entry name" value="4HBT"/>
    <property type="match status" value="1"/>
</dbReference>
<dbReference type="GO" id="GO:0016289">
    <property type="term" value="F:acyl-CoA hydrolase activity"/>
    <property type="evidence" value="ECO:0007669"/>
    <property type="project" value="TreeGrafter"/>
</dbReference>
<dbReference type="InterPro" id="IPR003736">
    <property type="entry name" value="PAAI_dom"/>
</dbReference>
<keyword evidence="5" id="KW-1185">Reference proteome</keyword>
<dbReference type="NCBIfam" id="TIGR00369">
    <property type="entry name" value="unchar_dom_1"/>
    <property type="match status" value="1"/>
</dbReference>
<proteinExistence type="inferred from homology"/>
<sequence length="143" mass="14806">MTPPEPSWSASAEAGLAAARAMFDADTASAALGIQLEDLAPGRAVLRMKVTPGMVNGHRIGHGGYVFLLADSAFACACNSHGPVTVAAGADIVFVAPVSEGDELVATAEERTRYGRSGVYDVTVRRGGEVVAEFRGRSRSVKA</sequence>
<name>A0A2X0K1H8_9ACTN</name>
<dbReference type="CDD" id="cd03443">
    <property type="entry name" value="PaaI_thioesterase"/>
    <property type="match status" value="1"/>
</dbReference>
<feature type="domain" description="Thioesterase" evidence="3">
    <location>
        <begin position="62"/>
        <end position="131"/>
    </location>
</feature>
<evidence type="ECO:0000256" key="1">
    <source>
        <dbReference type="ARBA" id="ARBA00008324"/>
    </source>
</evidence>
<comment type="similarity">
    <text evidence="1">Belongs to the thioesterase PaaI family.</text>
</comment>
<organism evidence="4 5">
    <name type="scientific">Streptacidiphilus pinicola</name>
    <dbReference type="NCBI Taxonomy" id="2219663"/>
    <lineage>
        <taxon>Bacteria</taxon>
        <taxon>Bacillati</taxon>
        <taxon>Actinomycetota</taxon>
        <taxon>Actinomycetes</taxon>
        <taxon>Kitasatosporales</taxon>
        <taxon>Streptomycetaceae</taxon>
        <taxon>Streptacidiphilus</taxon>
    </lineage>
</organism>
<evidence type="ECO:0000256" key="2">
    <source>
        <dbReference type="ARBA" id="ARBA00022801"/>
    </source>
</evidence>
<comment type="caution">
    <text evidence="4">The sequence shown here is derived from an EMBL/GenBank/DDBJ whole genome shotgun (WGS) entry which is preliminary data.</text>
</comment>
<reference evidence="4 5" key="1">
    <citation type="submission" date="2018-06" db="EMBL/GenBank/DDBJ databases">
        <title>Streptacidiphilus pinicola sp. nov., isolated from pine grove soil.</title>
        <authorList>
            <person name="Roh S.G."/>
            <person name="Park S."/>
            <person name="Kim M.-K."/>
            <person name="Yun B.-R."/>
            <person name="Park J."/>
            <person name="Kim M.J."/>
            <person name="Kim Y.S."/>
            <person name="Kim S.B."/>
        </authorList>
    </citation>
    <scope>NUCLEOTIDE SEQUENCE [LARGE SCALE GENOMIC DNA]</scope>
    <source>
        <strain evidence="4 5">MMS16-CNU450</strain>
    </source>
</reference>
<dbReference type="InterPro" id="IPR052723">
    <property type="entry name" value="Acyl-CoA_thioesterase_PaaI"/>
</dbReference>
<dbReference type="SUPFAM" id="SSF54637">
    <property type="entry name" value="Thioesterase/thiol ester dehydrase-isomerase"/>
    <property type="match status" value="1"/>
</dbReference>
<dbReference type="PANTHER" id="PTHR42856">
    <property type="entry name" value="ACYL-COENZYME A THIOESTERASE PAAI"/>
    <property type="match status" value="1"/>
</dbReference>
<dbReference type="InterPro" id="IPR006683">
    <property type="entry name" value="Thioestr_dom"/>
</dbReference>
<keyword evidence="2" id="KW-0378">Hydrolase</keyword>
<dbReference type="OrthoDB" id="32575at2"/>
<evidence type="ECO:0000259" key="3">
    <source>
        <dbReference type="Pfam" id="PF03061"/>
    </source>
</evidence>
<gene>
    <name evidence="4" type="primary">paaD</name>
    <name evidence="4" type="ORF">DN069_34215</name>
</gene>
<dbReference type="AlphaFoldDB" id="A0A2X0K1H8"/>
<accession>A0A2X0K1H8</accession>
<dbReference type="Proteomes" id="UP000248889">
    <property type="component" value="Unassembled WGS sequence"/>
</dbReference>
<dbReference type="EMBL" id="QKYN01000173">
    <property type="protein sequence ID" value="RAG81210.1"/>
    <property type="molecule type" value="Genomic_DNA"/>
</dbReference>
<dbReference type="FunFam" id="3.10.129.10:FF:000022">
    <property type="entry name" value="Phenylacetic acid degradation protein"/>
    <property type="match status" value="1"/>
</dbReference>
<protein>
    <submittedName>
        <fullName evidence="4">Hydroxyphenylacetyl-CoA thioesterase PaaI</fullName>
    </submittedName>
</protein>